<dbReference type="InterPro" id="IPR050879">
    <property type="entry name" value="Acyltransferase_3"/>
</dbReference>
<dbReference type="PANTHER" id="PTHR23028">
    <property type="entry name" value="ACETYLTRANSFERASE"/>
    <property type="match status" value="1"/>
</dbReference>
<dbReference type="RefSeq" id="WP_093156219.1">
    <property type="nucleotide sequence ID" value="NZ_FNEK01000023.1"/>
</dbReference>
<evidence type="ECO:0000256" key="1">
    <source>
        <dbReference type="SAM" id="Phobius"/>
    </source>
</evidence>
<organism evidence="3 4">
    <name type="scientific">Aliiruegeria lutimaris</name>
    <dbReference type="NCBI Taxonomy" id="571298"/>
    <lineage>
        <taxon>Bacteria</taxon>
        <taxon>Pseudomonadati</taxon>
        <taxon>Pseudomonadota</taxon>
        <taxon>Alphaproteobacteria</taxon>
        <taxon>Rhodobacterales</taxon>
        <taxon>Roseobacteraceae</taxon>
        <taxon>Aliiruegeria</taxon>
    </lineage>
</organism>
<gene>
    <name evidence="3" type="ORF">SAMN04488026_102321</name>
</gene>
<reference evidence="3 4" key="1">
    <citation type="submission" date="2016-10" db="EMBL/GenBank/DDBJ databases">
        <authorList>
            <person name="de Groot N.N."/>
        </authorList>
    </citation>
    <scope>NUCLEOTIDE SEQUENCE [LARGE SCALE GENOMIC DNA]</scope>
    <source>
        <strain evidence="3 4">DSM 25294</strain>
    </source>
</reference>
<keyword evidence="1" id="KW-0812">Transmembrane</keyword>
<feature type="transmembrane region" description="Helical" evidence="1">
    <location>
        <begin position="35"/>
        <end position="55"/>
    </location>
</feature>
<dbReference type="Pfam" id="PF19040">
    <property type="entry name" value="SGNH"/>
    <property type="match status" value="1"/>
</dbReference>
<dbReference type="GO" id="GO:0016020">
    <property type="term" value="C:membrane"/>
    <property type="evidence" value="ECO:0007669"/>
    <property type="project" value="TreeGrafter"/>
</dbReference>
<feature type="transmembrane region" description="Helical" evidence="1">
    <location>
        <begin position="138"/>
        <end position="158"/>
    </location>
</feature>
<evidence type="ECO:0000259" key="2">
    <source>
        <dbReference type="Pfam" id="PF19040"/>
    </source>
</evidence>
<protein>
    <recommendedName>
        <fullName evidence="2">SGNH domain-containing protein</fullName>
    </recommendedName>
</protein>
<accession>A0A1G8W574</accession>
<dbReference type="InterPro" id="IPR043968">
    <property type="entry name" value="SGNH"/>
</dbReference>
<dbReference type="Proteomes" id="UP000199382">
    <property type="component" value="Unassembled WGS sequence"/>
</dbReference>
<proteinExistence type="predicted"/>
<keyword evidence="4" id="KW-1185">Reference proteome</keyword>
<name>A0A1G8W574_9RHOB</name>
<dbReference type="PANTHER" id="PTHR23028:SF53">
    <property type="entry name" value="ACYL_TRANSF_3 DOMAIN-CONTAINING PROTEIN"/>
    <property type="match status" value="1"/>
</dbReference>
<keyword evidence="1" id="KW-0472">Membrane</keyword>
<dbReference type="AlphaFoldDB" id="A0A1G8W574"/>
<evidence type="ECO:0000313" key="3">
    <source>
        <dbReference type="EMBL" id="SDJ73471.1"/>
    </source>
</evidence>
<sequence>MPRLSVSTRLAHVMGIAALLSIAVIVVSFDERAPFPGWIAAGPVLATAALIYCGAAPGALSSRFLSLPPMVFIGRISYSLYLWHWPVIVFVNYSGFASDSTATKLACIAASFLLASLSWALIEEPVRRRRILQSRIRVYGAAGSAAAALALSAALVIWNAGFPGRVPPECFLLGEAALTAAPCLRGATGQPPSFLLIGDSHAFALSPGLFRAASEGGLSGLQFTSDGFFPGPGRKTLGTAREDPRIARALEIVAEHPEIPTVILAGAWADYATGTNWKGRLWLYEDDIATAGSSAENVALFSRALERFIAALPERQVILLDDVAAGRDLDLNAFVRHSMLRPGSREDAILPYELASERRAVYAPILLALAEKNANVTFVPVFADFCPPTGCPLFAADLSYPIYRDGDHLSNQAALLLKDRFTELLLPDLLAPASLSCSCPICWPRRQEGDARKARAGSDRGPP</sequence>
<dbReference type="OrthoDB" id="9796461at2"/>
<feature type="transmembrane region" description="Helical" evidence="1">
    <location>
        <begin position="12"/>
        <end position="29"/>
    </location>
</feature>
<dbReference type="STRING" id="571298.SAMN04488026_102321"/>
<dbReference type="GO" id="GO:0009103">
    <property type="term" value="P:lipopolysaccharide biosynthetic process"/>
    <property type="evidence" value="ECO:0007669"/>
    <property type="project" value="TreeGrafter"/>
</dbReference>
<dbReference type="EMBL" id="FNEK01000023">
    <property type="protein sequence ID" value="SDJ73471.1"/>
    <property type="molecule type" value="Genomic_DNA"/>
</dbReference>
<evidence type="ECO:0000313" key="4">
    <source>
        <dbReference type="Proteomes" id="UP000199382"/>
    </source>
</evidence>
<feature type="domain" description="SGNH" evidence="2">
    <location>
        <begin position="181"/>
        <end position="422"/>
    </location>
</feature>
<feature type="transmembrane region" description="Helical" evidence="1">
    <location>
        <begin position="76"/>
        <end position="96"/>
    </location>
</feature>
<keyword evidence="1" id="KW-1133">Transmembrane helix</keyword>